<dbReference type="Pfam" id="PF12911">
    <property type="entry name" value="OppC_N"/>
    <property type="match status" value="1"/>
</dbReference>
<evidence type="ECO:0000256" key="9">
    <source>
        <dbReference type="ARBA" id="ARBA00022989"/>
    </source>
</evidence>
<evidence type="ECO:0000313" key="15">
    <source>
        <dbReference type="EMBL" id="RLP75084.1"/>
    </source>
</evidence>
<keyword evidence="10 11" id="KW-0472">Membrane</keyword>
<dbReference type="SUPFAM" id="SSF161098">
    <property type="entry name" value="MetI-like"/>
    <property type="match status" value="1"/>
</dbReference>
<dbReference type="SMART" id="SM00382">
    <property type="entry name" value="AAA"/>
    <property type="match status" value="1"/>
</dbReference>
<evidence type="ECO:0000259" key="14">
    <source>
        <dbReference type="PROSITE" id="PS50928"/>
    </source>
</evidence>
<feature type="domain" description="ABC transporter" evidence="13">
    <location>
        <begin position="331"/>
        <end position="581"/>
    </location>
</feature>
<dbReference type="Gene3D" id="1.10.3720.10">
    <property type="entry name" value="MetI-like"/>
    <property type="match status" value="1"/>
</dbReference>
<evidence type="ECO:0000313" key="16">
    <source>
        <dbReference type="Proteomes" id="UP000272503"/>
    </source>
</evidence>
<keyword evidence="4 11" id="KW-0813">Transport</keyword>
<dbReference type="InterPro" id="IPR017871">
    <property type="entry name" value="ABC_transporter-like_CS"/>
</dbReference>
<dbReference type="InterPro" id="IPR035906">
    <property type="entry name" value="MetI-like_sf"/>
</dbReference>
<dbReference type="FunFam" id="3.40.50.300:FF:000016">
    <property type="entry name" value="Oligopeptide ABC transporter ATP-binding component"/>
    <property type="match status" value="1"/>
</dbReference>
<keyword evidence="6 11" id="KW-0812">Transmembrane</keyword>
<dbReference type="CDD" id="cd06261">
    <property type="entry name" value="TM_PBP2"/>
    <property type="match status" value="1"/>
</dbReference>
<dbReference type="PANTHER" id="PTHR43297:SF2">
    <property type="entry name" value="DIPEPTIDE TRANSPORT ATP-BINDING PROTEIN DPPD"/>
    <property type="match status" value="1"/>
</dbReference>
<dbReference type="InterPro" id="IPR025966">
    <property type="entry name" value="OppC_N"/>
</dbReference>
<evidence type="ECO:0000256" key="2">
    <source>
        <dbReference type="ARBA" id="ARBA00004202"/>
    </source>
</evidence>
<dbReference type="Pfam" id="PF00005">
    <property type="entry name" value="ABC_tran"/>
    <property type="match status" value="1"/>
</dbReference>
<evidence type="ECO:0000256" key="6">
    <source>
        <dbReference type="ARBA" id="ARBA00022692"/>
    </source>
</evidence>
<evidence type="ECO:0000256" key="5">
    <source>
        <dbReference type="ARBA" id="ARBA00022475"/>
    </source>
</evidence>
<feature type="transmembrane region" description="Helical" evidence="11">
    <location>
        <begin position="74"/>
        <end position="98"/>
    </location>
</feature>
<dbReference type="InterPro" id="IPR003439">
    <property type="entry name" value="ABC_transporter-like_ATP-bd"/>
</dbReference>
<keyword evidence="7" id="KW-0547">Nucleotide-binding</keyword>
<name>A0A3L7A4R3_9MICO</name>
<dbReference type="GO" id="GO:0005886">
    <property type="term" value="C:plasma membrane"/>
    <property type="evidence" value="ECO:0007669"/>
    <property type="project" value="UniProtKB-SubCell"/>
</dbReference>
<evidence type="ECO:0000256" key="11">
    <source>
        <dbReference type="RuleBase" id="RU363032"/>
    </source>
</evidence>
<dbReference type="GO" id="GO:0016887">
    <property type="term" value="F:ATP hydrolysis activity"/>
    <property type="evidence" value="ECO:0007669"/>
    <property type="project" value="InterPro"/>
</dbReference>
<comment type="subcellular location">
    <subcellularLocation>
        <location evidence="11">Cell membrane</location>
        <topology evidence="11">Multi-pass membrane protein</topology>
    </subcellularLocation>
    <subcellularLocation>
        <location evidence="2">Cell membrane</location>
        <topology evidence="2">Peripheral membrane protein</topology>
    </subcellularLocation>
    <subcellularLocation>
        <location evidence="1">Membrane</location>
        <topology evidence="1">Multi-pass membrane protein</topology>
    </subcellularLocation>
</comment>
<keyword evidence="16" id="KW-1185">Reference proteome</keyword>
<evidence type="ECO:0000256" key="10">
    <source>
        <dbReference type="ARBA" id="ARBA00023136"/>
    </source>
</evidence>
<feature type="region of interest" description="Disordered" evidence="12">
    <location>
        <begin position="267"/>
        <end position="292"/>
    </location>
</feature>
<evidence type="ECO:0000256" key="1">
    <source>
        <dbReference type="ARBA" id="ARBA00004141"/>
    </source>
</evidence>
<evidence type="ECO:0000256" key="7">
    <source>
        <dbReference type="ARBA" id="ARBA00022741"/>
    </source>
</evidence>
<evidence type="ECO:0000256" key="4">
    <source>
        <dbReference type="ARBA" id="ARBA00022448"/>
    </source>
</evidence>
<dbReference type="CDD" id="cd03257">
    <property type="entry name" value="ABC_NikE_OppD_transporters"/>
    <property type="match status" value="1"/>
</dbReference>
<dbReference type="InterPro" id="IPR050388">
    <property type="entry name" value="ABC_Ni/Peptide_Import"/>
</dbReference>
<keyword evidence="5" id="KW-1003">Cell membrane</keyword>
<dbReference type="AlphaFoldDB" id="A0A3L7A4R3"/>
<proteinExistence type="inferred from homology"/>
<gene>
    <name evidence="15" type="ORF">D9V32_11305</name>
</gene>
<dbReference type="PANTHER" id="PTHR43297">
    <property type="entry name" value="OLIGOPEPTIDE TRANSPORT ATP-BINDING PROTEIN APPD"/>
    <property type="match status" value="1"/>
</dbReference>
<reference evidence="15 16" key="1">
    <citation type="submission" date="2018-10" db="EMBL/GenBank/DDBJ databases">
        <authorList>
            <person name="Li J."/>
        </authorList>
    </citation>
    <scope>NUCLEOTIDE SEQUENCE [LARGE SCALE GENOMIC DNA]</scope>
    <source>
        <strain evidence="15 16">IF 016277</strain>
    </source>
</reference>
<dbReference type="Proteomes" id="UP000272503">
    <property type="component" value="Unassembled WGS sequence"/>
</dbReference>
<feature type="domain" description="ABC transmembrane type-1" evidence="14">
    <location>
        <begin position="70"/>
        <end position="258"/>
    </location>
</feature>
<evidence type="ECO:0000259" key="13">
    <source>
        <dbReference type="PROSITE" id="PS50893"/>
    </source>
</evidence>
<sequence length="607" mass="63347">MRRLIRNPLFSVPAAVLLLIVLAAIFADLIAPMSPTTANLSAVNIAPGGEYLLGGDGAGRDVLSRLIFAGRLTLLGSATTVGVAIALGVTAGLIAGYVGGWFDQIGGWVANLLIVLPGTIVLVALFAVVGPNVILTMVILGFMMAPNFFRVVRNQVIAVKNELYVDAARVSGLSNGRIIARHILSVIRAPIIILGASVGGAAIVVQAGLEFLGLGDPSTPTWGGMLLDAFNNLYVGPHLMWPPGIMIGITAISLLLIANAVRDALAGTDRSSRRPRRRTAISPVTGAPRSTAPTAVLPAAAGQPEPLASTAAISTLDAPAILKDTAEHGVLEISNLKVAYATGREETEVVHGVSLTLERGTILGLVGESGSGKTQIALSTLGLLPAGGAVTGGSIRINGREIVGERERVLSELRGKTIGYIPQEPMSNLDPSFTIGSQLVEPMRLRGDLSKAAAKARALELLDRVGIVDPARVFKSYPHQISGGMAQRVLIAGAVACEPELLIADEPTTALDVTVQAEILELIRDLQRERNLSVLIVTHNFGVVADLCDSVAVMRSGEIVEHGSVADIFARPRHEYTRLLLGSGLENAPIRTLAAAPASSSTVSEES</sequence>
<feature type="transmembrane region" description="Helical" evidence="11">
    <location>
        <begin position="133"/>
        <end position="152"/>
    </location>
</feature>
<evidence type="ECO:0000256" key="12">
    <source>
        <dbReference type="SAM" id="MobiDB-lite"/>
    </source>
</evidence>
<dbReference type="Gene3D" id="3.40.50.300">
    <property type="entry name" value="P-loop containing nucleotide triphosphate hydrolases"/>
    <property type="match status" value="1"/>
</dbReference>
<dbReference type="InterPro" id="IPR027417">
    <property type="entry name" value="P-loop_NTPase"/>
</dbReference>
<comment type="similarity">
    <text evidence="3">Belongs to the ABC transporter superfamily.</text>
</comment>
<organism evidence="15 16">
    <name type="scientific">Mycetocola tolaasinivorans</name>
    <dbReference type="NCBI Taxonomy" id="76635"/>
    <lineage>
        <taxon>Bacteria</taxon>
        <taxon>Bacillati</taxon>
        <taxon>Actinomycetota</taxon>
        <taxon>Actinomycetes</taxon>
        <taxon>Micrococcales</taxon>
        <taxon>Microbacteriaceae</taxon>
        <taxon>Mycetocola</taxon>
    </lineage>
</organism>
<dbReference type="PROSITE" id="PS50893">
    <property type="entry name" value="ABC_TRANSPORTER_2"/>
    <property type="match status" value="1"/>
</dbReference>
<accession>A0A3L7A4R3</accession>
<feature type="transmembrane region" description="Helical" evidence="11">
    <location>
        <begin position="186"/>
        <end position="209"/>
    </location>
</feature>
<feature type="transmembrane region" description="Helical" evidence="11">
    <location>
        <begin position="105"/>
        <end position="127"/>
    </location>
</feature>
<dbReference type="EMBL" id="RCUX01000008">
    <property type="protein sequence ID" value="RLP75084.1"/>
    <property type="molecule type" value="Genomic_DNA"/>
</dbReference>
<evidence type="ECO:0000256" key="8">
    <source>
        <dbReference type="ARBA" id="ARBA00022840"/>
    </source>
</evidence>
<comment type="similarity">
    <text evidence="11">Belongs to the binding-protein-dependent transport system permease family.</text>
</comment>
<keyword evidence="9 11" id="KW-1133">Transmembrane helix</keyword>
<evidence type="ECO:0000256" key="3">
    <source>
        <dbReference type="ARBA" id="ARBA00005417"/>
    </source>
</evidence>
<dbReference type="OrthoDB" id="3677453at2"/>
<dbReference type="GO" id="GO:0005524">
    <property type="term" value="F:ATP binding"/>
    <property type="evidence" value="ECO:0007669"/>
    <property type="project" value="UniProtKB-KW"/>
</dbReference>
<protein>
    <submittedName>
        <fullName evidence="15">ATP-binding cassette domain-containing protein</fullName>
    </submittedName>
</protein>
<dbReference type="SUPFAM" id="SSF52540">
    <property type="entry name" value="P-loop containing nucleoside triphosphate hydrolases"/>
    <property type="match status" value="1"/>
</dbReference>
<dbReference type="InterPro" id="IPR003593">
    <property type="entry name" value="AAA+_ATPase"/>
</dbReference>
<dbReference type="Pfam" id="PF00528">
    <property type="entry name" value="BPD_transp_1"/>
    <property type="match status" value="1"/>
</dbReference>
<dbReference type="PROSITE" id="PS00211">
    <property type="entry name" value="ABC_TRANSPORTER_1"/>
    <property type="match status" value="1"/>
</dbReference>
<dbReference type="InterPro" id="IPR000515">
    <property type="entry name" value="MetI-like"/>
</dbReference>
<dbReference type="PROSITE" id="PS50928">
    <property type="entry name" value="ABC_TM1"/>
    <property type="match status" value="1"/>
</dbReference>
<comment type="caution">
    <text evidence="15">The sequence shown here is derived from an EMBL/GenBank/DDBJ whole genome shotgun (WGS) entry which is preliminary data.</text>
</comment>
<dbReference type="GO" id="GO:0055085">
    <property type="term" value="P:transmembrane transport"/>
    <property type="evidence" value="ECO:0007669"/>
    <property type="project" value="InterPro"/>
</dbReference>
<keyword evidence="8 15" id="KW-0067">ATP-binding</keyword>
<feature type="transmembrane region" description="Helical" evidence="11">
    <location>
        <begin position="240"/>
        <end position="261"/>
    </location>
</feature>